<name>A0A4R0RJB9_9APHY</name>
<protein>
    <submittedName>
        <fullName evidence="6">Uncharacterized protein</fullName>
    </submittedName>
</protein>
<dbReference type="InterPro" id="IPR002933">
    <property type="entry name" value="Peptidase_M20"/>
</dbReference>
<gene>
    <name evidence="6" type="ORF">EIP91_012206</name>
</gene>
<dbReference type="AlphaFoldDB" id="A0A4R0RJB9"/>
<dbReference type="PROSITE" id="PS00758">
    <property type="entry name" value="ARGE_DAPE_CPG2_1"/>
    <property type="match status" value="1"/>
</dbReference>
<keyword evidence="3" id="KW-0479">Metal-binding</keyword>
<comment type="caution">
    <text evidence="6">The sequence shown here is derived from an EMBL/GenBank/DDBJ whole genome shotgun (WGS) entry which is preliminary data.</text>
</comment>
<dbReference type="InterPro" id="IPR036264">
    <property type="entry name" value="Bact_exopeptidase_dim_dom"/>
</dbReference>
<evidence type="ECO:0000256" key="3">
    <source>
        <dbReference type="ARBA" id="ARBA00022723"/>
    </source>
</evidence>
<dbReference type="PANTHER" id="PTHR45962">
    <property type="entry name" value="N-FATTY-ACYL-AMINO ACID SYNTHASE/HYDROLASE PM20D1"/>
    <property type="match status" value="1"/>
</dbReference>
<dbReference type="SUPFAM" id="SSF55031">
    <property type="entry name" value="Bacterial exopeptidase dimerisation domain"/>
    <property type="match status" value="1"/>
</dbReference>
<dbReference type="PROSITE" id="PS00759">
    <property type="entry name" value="ARGE_DAPE_CPG2_2"/>
    <property type="match status" value="1"/>
</dbReference>
<organism evidence="6 7">
    <name type="scientific">Steccherinum ochraceum</name>
    <dbReference type="NCBI Taxonomy" id="92696"/>
    <lineage>
        <taxon>Eukaryota</taxon>
        <taxon>Fungi</taxon>
        <taxon>Dikarya</taxon>
        <taxon>Basidiomycota</taxon>
        <taxon>Agaricomycotina</taxon>
        <taxon>Agaricomycetes</taxon>
        <taxon>Polyporales</taxon>
        <taxon>Steccherinaceae</taxon>
        <taxon>Steccherinum</taxon>
    </lineage>
</organism>
<dbReference type="Proteomes" id="UP000292702">
    <property type="component" value="Unassembled WGS sequence"/>
</dbReference>
<dbReference type="InterPro" id="IPR047177">
    <property type="entry name" value="Pept_M20A"/>
</dbReference>
<dbReference type="GO" id="GO:0004180">
    <property type="term" value="F:carboxypeptidase activity"/>
    <property type="evidence" value="ECO:0007669"/>
    <property type="project" value="TreeGrafter"/>
</dbReference>
<evidence type="ECO:0000313" key="6">
    <source>
        <dbReference type="EMBL" id="TCD67576.1"/>
    </source>
</evidence>
<keyword evidence="4" id="KW-0378">Hydrolase</keyword>
<dbReference type="GO" id="GO:0046872">
    <property type="term" value="F:metal ion binding"/>
    <property type="evidence" value="ECO:0007669"/>
    <property type="project" value="UniProtKB-KW"/>
</dbReference>
<dbReference type="STRING" id="92696.A0A4R0RJB9"/>
<dbReference type="GO" id="GO:0000328">
    <property type="term" value="C:fungal-type vacuole lumen"/>
    <property type="evidence" value="ECO:0007669"/>
    <property type="project" value="TreeGrafter"/>
</dbReference>
<dbReference type="GO" id="GO:0051603">
    <property type="term" value="P:proteolysis involved in protein catabolic process"/>
    <property type="evidence" value="ECO:0007669"/>
    <property type="project" value="TreeGrafter"/>
</dbReference>
<keyword evidence="7" id="KW-1185">Reference proteome</keyword>
<comment type="similarity">
    <text evidence="1">Belongs to the peptidase M20A family.</text>
</comment>
<keyword evidence="2" id="KW-0645">Protease</keyword>
<dbReference type="PANTHER" id="PTHR45962:SF1">
    <property type="entry name" value="N-FATTY-ACYL-AMINO ACID SYNTHASE_HYDROLASE PM20D1"/>
    <property type="match status" value="1"/>
</dbReference>
<dbReference type="OrthoDB" id="3064516at2759"/>
<evidence type="ECO:0000256" key="5">
    <source>
        <dbReference type="ARBA" id="ARBA00022833"/>
    </source>
</evidence>
<accession>A0A4R0RJB9</accession>
<sequence>MRPVGQDPRWEVFAGLHAFLKETFPLVHARLNVTTVNTYNLVMHWQGNDLSRKPVLIIGHQDVVPVDPATLHQWEHPPYSGHYDGTWLWGRGSCDDKGDVISTLLAMESLLEEGFQPERTIVLAFGIDEESSGKEGADKIYTYLNARYGRDSFAVLLDEGSGYGSQFGEDTIFVVPSTSEKGYLDALVEVTTPGGSSAIPPPHTVCMSSLSSSNTLPLTWTGFPSTTKAIGILSSSIVALESHPHAPQLHRTNTAFTTIQCTTAHDPRIPQTLRDLAHAALTSDSALEQLKHAMIEFDPTMYGAMLRTTQAVDLVGGGVRANALPERAWAVVNLRIAEHSSVREVQEHLVKTLQPVAERFGLEFKAFGKNLSVPVLEGNAPGRKDEKGGMLRISDAFGTALEPSPPTPLDGEPYKLLAGTVKATLRESKRHQQKNVIVSPVVENGNTDTRAYWNLTRHIFRYTHLGDEDMYNGLHTVNEAVRVDALLESIQFLTMFILNWDEAD</sequence>
<dbReference type="Gene3D" id="3.40.630.10">
    <property type="entry name" value="Zn peptidases"/>
    <property type="match status" value="1"/>
</dbReference>
<dbReference type="EMBL" id="RWJN01000092">
    <property type="protein sequence ID" value="TCD67576.1"/>
    <property type="molecule type" value="Genomic_DNA"/>
</dbReference>
<evidence type="ECO:0000313" key="7">
    <source>
        <dbReference type="Proteomes" id="UP000292702"/>
    </source>
</evidence>
<dbReference type="Pfam" id="PF01546">
    <property type="entry name" value="Peptidase_M20"/>
    <property type="match status" value="1"/>
</dbReference>
<evidence type="ECO:0000256" key="4">
    <source>
        <dbReference type="ARBA" id="ARBA00022801"/>
    </source>
</evidence>
<evidence type="ECO:0000256" key="1">
    <source>
        <dbReference type="ARBA" id="ARBA00006247"/>
    </source>
</evidence>
<dbReference type="Gene3D" id="3.30.70.360">
    <property type="match status" value="1"/>
</dbReference>
<evidence type="ECO:0000256" key="2">
    <source>
        <dbReference type="ARBA" id="ARBA00022670"/>
    </source>
</evidence>
<dbReference type="SUPFAM" id="SSF53187">
    <property type="entry name" value="Zn-dependent exopeptidases"/>
    <property type="match status" value="1"/>
</dbReference>
<keyword evidence="5" id="KW-0862">Zinc</keyword>
<reference evidence="6 7" key="1">
    <citation type="submission" date="2018-11" db="EMBL/GenBank/DDBJ databases">
        <title>Genome assembly of Steccherinum ochraceum LE-BIN_3174, the white-rot fungus of the Steccherinaceae family (The Residual Polyporoid clade, Polyporales, Basidiomycota).</title>
        <authorList>
            <person name="Fedorova T.V."/>
            <person name="Glazunova O.A."/>
            <person name="Landesman E.O."/>
            <person name="Moiseenko K.V."/>
            <person name="Psurtseva N.V."/>
            <person name="Savinova O.S."/>
            <person name="Shakhova N.V."/>
            <person name="Tyazhelova T.V."/>
            <person name="Vasina D.V."/>
        </authorList>
    </citation>
    <scope>NUCLEOTIDE SEQUENCE [LARGE SCALE GENOMIC DNA]</scope>
    <source>
        <strain evidence="6 7">LE-BIN_3174</strain>
    </source>
</reference>
<dbReference type="InterPro" id="IPR001261">
    <property type="entry name" value="ArgE/DapE_CS"/>
</dbReference>
<proteinExistence type="inferred from homology"/>